<keyword evidence="16" id="KW-1185">Reference proteome</keyword>
<evidence type="ECO:0000259" key="14">
    <source>
        <dbReference type="Pfam" id="PF21185"/>
    </source>
</evidence>
<organism evidence="15 16">
    <name type="scientific">Vibrio agarivorans</name>
    <dbReference type="NCBI Taxonomy" id="153622"/>
    <lineage>
        <taxon>Bacteria</taxon>
        <taxon>Pseudomonadati</taxon>
        <taxon>Pseudomonadota</taxon>
        <taxon>Gammaproteobacteria</taxon>
        <taxon>Vibrionales</taxon>
        <taxon>Vibrionaceae</taxon>
        <taxon>Vibrio</taxon>
    </lineage>
</organism>
<dbReference type="Pfam" id="PF13245">
    <property type="entry name" value="AAA_19"/>
    <property type="match status" value="1"/>
</dbReference>
<feature type="domain" description="RecBCD enzyme subunit RecD N-terminal" evidence="14">
    <location>
        <begin position="16"/>
        <end position="119"/>
    </location>
</feature>
<evidence type="ECO:0000256" key="10">
    <source>
        <dbReference type="ARBA" id="ARBA00023235"/>
    </source>
</evidence>
<keyword evidence="10 11" id="KW-0413">Isomerase</keyword>
<protein>
    <recommendedName>
        <fullName evidence="11">RecBCD enzyme subunit RecD</fullName>
        <ecNumber evidence="11">5.6.2.3</ecNumber>
    </recommendedName>
    <alternativeName>
        <fullName evidence="11">DNA 5'-3' helicase subunit RecD</fullName>
    </alternativeName>
    <alternativeName>
        <fullName evidence="11">Exonuclease V subunit RecD</fullName>
        <shortName evidence="11">ExoV subunit RecD</shortName>
    </alternativeName>
    <alternativeName>
        <fullName evidence="11">Helicase/nuclease RecBCD subunit RecD</fullName>
    </alternativeName>
</protein>
<evidence type="ECO:0000313" key="16">
    <source>
        <dbReference type="Proteomes" id="UP001169719"/>
    </source>
</evidence>
<feature type="domain" description="UvrD-like helicase C-terminal" evidence="12">
    <location>
        <begin position="624"/>
        <end position="670"/>
    </location>
</feature>
<keyword evidence="6 11" id="KW-0269">Exonuclease</keyword>
<comment type="similarity">
    <text evidence="11">Belongs to the RecD family.</text>
</comment>
<dbReference type="CDD" id="cd18809">
    <property type="entry name" value="SF1_C_RecD"/>
    <property type="match status" value="1"/>
</dbReference>
<evidence type="ECO:0000259" key="12">
    <source>
        <dbReference type="Pfam" id="PF13538"/>
    </source>
</evidence>
<dbReference type="InterPro" id="IPR050534">
    <property type="entry name" value="Coronavir_polyprotein_1ab"/>
</dbReference>
<evidence type="ECO:0000256" key="11">
    <source>
        <dbReference type="HAMAP-Rule" id="MF_01487"/>
    </source>
</evidence>
<dbReference type="InterPro" id="IPR041851">
    <property type="entry name" value="RecD_N_sf"/>
</dbReference>
<dbReference type="InterPro" id="IPR027417">
    <property type="entry name" value="P-loop_NTPase"/>
</dbReference>
<dbReference type="PANTHER" id="PTHR43788:SF6">
    <property type="entry name" value="DNA HELICASE B"/>
    <property type="match status" value="1"/>
</dbReference>
<comment type="catalytic activity">
    <reaction evidence="11">
        <text>ATP + H2O = ADP + phosphate + H(+)</text>
        <dbReference type="Rhea" id="RHEA:13065"/>
        <dbReference type="ChEBI" id="CHEBI:15377"/>
        <dbReference type="ChEBI" id="CHEBI:15378"/>
        <dbReference type="ChEBI" id="CHEBI:30616"/>
        <dbReference type="ChEBI" id="CHEBI:43474"/>
        <dbReference type="ChEBI" id="CHEBI:456216"/>
        <dbReference type="EC" id="5.6.2.3"/>
    </reaction>
</comment>
<dbReference type="PANTHER" id="PTHR43788">
    <property type="entry name" value="DNA2/NAM7 HELICASE FAMILY MEMBER"/>
    <property type="match status" value="1"/>
</dbReference>
<evidence type="ECO:0000256" key="4">
    <source>
        <dbReference type="ARBA" id="ARBA00022801"/>
    </source>
</evidence>
<evidence type="ECO:0000256" key="8">
    <source>
        <dbReference type="ARBA" id="ARBA00023125"/>
    </source>
</evidence>
<evidence type="ECO:0000256" key="2">
    <source>
        <dbReference type="ARBA" id="ARBA00022741"/>
    </source>
</evidence>
<accession>A0ABT7Y1G5</accession>
<dbReference type="Gene3D" id="3.40.50.300">
    <property type="entry name" value="P-loop containing nucleotide triphosphate hydrolases"/>
    <property type="match status" value="3"/>
</dbReference>
<dbReference type="InterPro" id="IPR027785">
    <property type="entry name" value="UvrD-like_helicase_C"/>
</dbReference>
<dbReference type="Pfam" id="PF18335">
    <property type="entry name" value="SH3_13"/>
    <property type="match status" value="1"/>
</dbReference>
<sequence length="696" mass="77431">MEARTFEQWAQWLLNKGFIRQLDFQFATLLRRHGATEPLVLLAAITSGELGKGHICLSVAADNNGQEWADRLGLYGETAAAFVSAIDAVAWLDELQASQLVAQTEENSVPLVYDAGLLYLQRYWHYEHRLAQRLKSLATVVSLERSEQAFLRKELDHLFYRQYGYLLSALEHARKGSNNTLNHRQMLAYDHLDIVNGDELDWSAIDAVLTNARSVKDLSKLDSLVPLEHCVSWQKVAASAALTRRFTVISGGPGTGKTTTVTKLLTVLLQQAAQRGETPTIKLVAPTGKAAARLTESIGGAVQELPIDPELKKKIPTDASTIHRLLGAIPNSVEFRHNRHNPLHLDILVVDEASMVDLPMMYRLTEALPEQARLILLGDKDQLSSVEAGAVLGDIFSYYAQGYSETQAGTLSDLTGFTSIRQDAKGPVSFADCLCMLQKSYRFDARSGIGQLAKAINSGNKQSVAKVWGSGFDDIEHFPLSADNYTQMLTTLTQEYARYLDMIERDGMSESMEQKAQAILRQFGQCRLLCAVREGDFGVQGLNERIERSLNQKGLINKREELWYAGRPVMVTRNDASSGLFNGDIGVCLPVLEEERLRLKVFFEMPDGTVKAILPSRVPEHETAFAMTIHKSQGSEFAFTLMILPPDFSPILTRELIYTGVTRAKSRLALFADESVMNRGIQTRTERHSGLIARLK</sequence>
<keyword evidence="4 11" id="KW-0378">Hydrolase</keyword>
<keyword evidence="5 11" id="KW-0347">Helicase</keyword>
<dbReference type="EC" id="5.6.2.3" evidence="11"/>
<dbReference type="HAMAP" id="MF_01487">
    <property type="entry name" value="RecD"/>
    <property type="match status" value="1"/>
</dbReference>
<dbReference type="RefSeq" id="WP_289961992.1">
    <property type="nucleotide sequence ID" value="NZ_JAUEOZ010000001.1"/>
</dbReference>
<dbReference type="EMBL" id="JAUEOZ010000001">
    <property type="protein sequence ID" value="MDN2481882.1"/>
    <property type="molecule type" value="Genomic_DNA"/>
</dbReference>
<comment type="subunit">
    <text evidence="11">Heterotrimer of RecB, RecC and RecD. All subunits contribute to DNA-binding.</text>
</comment>
<gene>
    <name evidence="11 15" type="primary">recD</name>
    <name evidence="15" type="ORF">QWJ08_10800</name>
</gene>
<comment type="function">
    <text evidence="11">A helicase/nuclease that prepares dsDNA breaks (DSB) for recombinational DNA repair. Binds to DSBs and unwinds DNA via a highly rapid and processive ATP-dependent bidirectional helicase activity. Unwinds dsDNA until it encounters a Chi (crossover hotspot instigator) sequence from the 3' direction. Cuts ssDNA a few nucleotides 3' to the Chi site. The properties and activities of the enzyme are changed at Chi. The Chi-altered holoenzyme produces a long 3'-ssDNA overhang and facilitates RecA-binding to the ssDNA for homologous DNA recombination and repair. Holoenzyme degrades any linearized DNA that is unable to undergo homologous recombination. In the holoenzyme this subunit has ssDNA-dependent ATPase and 5'-3' helicase activity. When added to pre-assembled RecBC greatly stimulates nuclease activity and augments holoenzyme processivity. Negatively regulates the RecA-loading ability of RecBCD.</text>
</comment>
<evidence type="ECO:0000256" key="1">
    <source>
        <dbReference type="ARBA" id="ARBA00022722"/>
    </source>
</evidence>
<dbReference type="InterPro" id="IPR006344">
    <property type="entry name" value="RecD"/>
</dbReference>
<dbReference type="Pfam" id="PF13538">
    <property type="entry name" value="UvrD_C_2"/>
    <property type="match status" value="1"/>
</dbReference>
<evidence type="ECO:0000256" key="5">
    <source>
        <dbReference type="ARBA" id="ARBA00022806"/>
    </source>
</evidence>
<keyword evidence="8 11" id="KW-0238">DNA-binding</keyword>
<keyword evidence="2 11" id="KW-0547">Nucleotide-binding</keyword>
<name>A0ABT7Y1G5_9VIBR</name>
<proteinExistence type="inferred from homology"/>
<comment type="caution">
    <text evidence="15">The sequence shown here is derived from an EMBL/GenBank/DDBJ whole genome shotgun (WGS) entry which is preliminary data.</text>
</comment>
<dbReference type="CDD" id="cd17933">
    <property type="entry name" value="DEXSc_RecD-like"/>
    <property type="match status" value="1"/>
</dbReference>
<comment type="miscellaneous">
    <text evidence="11">In the RecBCD complex, RecB has a slow 3'-5' helicase, an exonuclease activity and loads RecA onto ssDNA, RecD has a fast 5'-3' helicase activity, while RecC stimulates the ATPase and processivity of the RecB helicase and contributes to recognition of the Chi site.</text>
</comment>
<keyword evidence="9 11" id="KW-0234">DNA repair</keyword>
<evidence type="ECO:0000256" key="3">
    <source>
        <dbReference type="ARBA" id="ARBA00022763"/>
    </source>
</evidence>
<dbReference type="Gene3D" id="1.10.10.1020">
    <property type="entry name" value="RecBCD complex, subunit RecD, N-terminal domain"/>
    <property type="match status" value="1"/>
</dbReference>
<keyword evidence="3 11" id="KW-0227">DNA damage</keyword>
<dbReference type="SUPFAM" id="SSF52540">
    <property type="entry name" value="P-loop containing nucleoside triphosphate hydrolases"/>
    <property type="match status" value="2"/>
</dbReference>
<dbReference type="Proteomes" id="UP001169719">
    <property type="component" value="Unassembled WGS sequence"/>
</dbReference>
<evidence type="ECO:0000313" key="15">
    <source>
        <dbReference type="EMBL" id="MDN2481882.1"/>
    </source>
</evidence>
<evidence type="ECO:0000256" key="7">
    <source>
        <dbReference type="ARBA" id="ARBA00022840"/>
    </source>
</evidence>
<dbReference type="Pfam" id="PF21185">
    <property type="entry name" value="RecD_N"/>
    <property type="match status" value="1"/>
</dbReference>
<dbReference type="GO" id="GO:0008854">
    <property type="term" value="F:exodeoxyribonuclease V activity"/>
    <property type="evidence" value="ECO:0007669"/>
    <property type="project" value="UniProtKB-EC"/>
</dbReference>
<evidence type="ECO:0000256" key="6">
    <source>
        <dbReference type="ARBA" id="ARBA00022839"/>
    </source>
</evidence>
<dbReference type="InterPro" id="IPR049550">
    <property type="entry name" value="RecD_N"/>
</dbReference>
<keyword evidence="1 11" id="KW-0540">Nuclease</keyword>
<dbReference type="InterPro" id="IPR041451">
    <property type="entry name" value="RecD2_SH13"/>
</dbReference>
<feature type="domain" description="ATP-dependent RecD2 DNA helicase SH3" evidence="13">
    <location>
        <begin position="542"/>
        <end position="603"/>
    </location>
</feature>
<keyword evidence="7 11" id="KW-0067">ATP-binding</keyword>
<dbReference type="NCBIfam" id="TIGR01447">
    <property type="entry name" value="recD"/>
    <property type="match status" value="1"/>
</dbReference>
<evidence type="ECO:0000259" key="13">
    <source>
        <dbReference type="Pfam" id="PF18335"/>
    </source>
</evidence>
<reference evidence="15" key="1">
    <citation type="submission" date="2024-05" db="EMBL/GenBank/DDBJ databases">
        <title>Genome Sequences of Four Agar- Degrading Marine Bacteria.</title>
        <authorList>
            <person name="Phillips E.K."/>
            <person name="Shaffer J.C."/>
            <person name="Henson M.W."/>
            <person name="Temperton B."/>
            <person name="Thrash C.J."/>
            <person name="Martin M.O."/>
        </authorList>
    </citation>
    <scope>NUCLEOTIDE SEQUENCE</scope>
    <source>
        <strain evidence="15">EKP203</strain>
    </source>
</reference>
<evidence type="ECO:0000256" key="9">
    <source>
        <dbReference type="ARBA" id="ARBA00023204"/>
    </source>
</evidence>
<feature type="binding site" evidence="11">
    <location>
        <begin position="251"/>
        <end position="258"/>
    </location>
    <ligand>
        <name>ATP</name>
        <dbReference type="ChEBI" id="CHEBI:30616"/>
    </ligand>
</feature>